<name>A0ABP7BUF0_9MICC</name>
<sequence length="153" mass="17305">MLPRGAVLAAAGTKVWSGVSPNRIFMPMMGEHIGDQLDRQLGELLSGPVLPGVYDVLVSADEDAPDRIYIDVHECIRTQLLDAERRIVQAITGERVFSVARRATPAEWAKARELDRWFMIRSEEPDDELATLPHELRRFAQVAVEWFYTTGTR</sequence>
<proteinExistence type="predicted"/>
<gene>
    <name evidence="1" type="ORF">GCM10023081_03400</name>
</gene>
<comment type="caution">
    <text evidence="1">The sequence shown here is derived from an EMBL/GenBank/DDBJ whole genome shotgun (WGS) entry which is preliminary data.</text>
</comment>
<dbReference type="EMBL" id="BAABEO010000006">
    <property type="protein sequence ID" value="GAA3668183.1"/>
    <property type="molecule type" value="Genomic_DNA"/>
</dbReference>
<evidence type="ECO:0000313" key="1">
    <source>
        <dbReference type="EMBL" id="GAA3668183.1"/>
    </source>
</evidence>
<organism evidence="1 2">
    <name type="scientific">Arthrobacter ginkgonis</name>
    <dbReference type="NCBI Taxonomy" id="1630594"/>
    <lineage>
        <taxon>Bacteria</taxon>
        <taxon>Bacillati</taxon>
        <taxon>Actinomycetota</taxon>
        <taxon>Actinomycetes</taxon>
        <taxon>Micrococcales</taxon>
        <taxon>Micrococcaceae</taxon>
        <taxon>Arthrobacter</taxon>
    </lineage>
</organism>
<reference evidence="2" key="1">
    <citation type="journal article" date="2019" name="Int. J. Syst. Evol. Microbiol.">
        <title>The Global Catalogue of Microorganisms (GCM) 10K type strain sequencing project: providing services to taxonomists for standard genome sequencing and annotation.</title>
        <authorList>
            <consortium name="The Broad Institute Genomics Platform"/>
            <consortium name="The Broad Institute Genome Sequencing Center for Infectious Disease"/>
            <person name="Wu L."/>
            <person name="Ma J."/>
        </authorList>
    </citation>
    <scope>NUCLEOTIDE SEQUENCE [LARGE SCALE GENOMIC DNA]</scope>
    <source>
        <strain evidence="2">JCM 30742</strain>
    </source>
</reference>
<accession>A0ABP7BUF0</accession>
<keyword evidence="2" id="KW-1185">Reference proteome</keyword>
<evidence type="ECO:0000313" key="2">
    <source>
        <dbReference type="Proteomes" id="UP001500752"/>
    </source>
</evidence>
<protein>
    <submittedName>
        <fullName evidence="1">Uncharacterized protein</fullName>
    </submittedName>
</protein>
<dbReference type="Proteomes" id="UP001500752">
    <property type="component" value="Unassembled WGS sequence"/>
</dbReference>